<protein>
    <submittedName>
        <fullName evidence="2">Uncharacterized protein</fullName>
    </submittedName>
</protein>
<keyword evidence="1" id="KW-0175">Coiled coil</keyword>
<reference evidence="2 3" key="1">
    <citation type="submission" date="2024-04" db="EMBL/GenBank/DDBJ databases">
        <title>Tritrichomonas musculus Genome.</title>
        <authorList>
            <person name="Alves-Ferreira E."/>
            <person name="Grigg M."/>
            <person name="Lorenzi H."/>
            <person name="Galac M."/>
        </authorList>
    </citation>
    <scope>NUCLEOTIDE SEQUENCE [LARGE SCALE GENOMIC DNA]</scope>
    <source>
        <strain evidence="2 3">EAF2021</strain>
    </source>
</reference>
<name>A0ABR2L921_9EUKA</name>
<evidence type="ECO:0000256" key="1">
    <source>
        <dbReference type="SAM" id="Coils"/>
    </source>
</evidence>
<evidence type="ECO:0000313" key="2">
    <source>
        <dbReference type="EMBL" id="KAK8899481.1"/>
    </source>
</evidence>
<proteinExistence type="predicted"/>
<comment type="caution">
    <text evidence="2">The sequence shown here is derived from an EMBL/GenBank/DDBJ whole genome shotgun (WGS) entry which is preliminary data.</text>
</comment>
<organism evidence="2 3">
    <name type="scientific">Tritrichomonas musculus</name>
    <dbReference type="NCBI Taxonomy" id="1915356"/>
    <lineage>
        <taxon>Eukaryota</taxon>
        <taxon>Metamonada</taxon>
        <taxon>Parabasalia</taxon>
        <taxon>Tritrichomonadida</taxon>
        <taxon>Tritrichomonadidae</taxon>
        <taxon>Tritrichomonas</taxon>
    </lineage>
</organism>
<sequence>MSDESINEEESMNEQDPVSLFHLYLEANDLREARKLIRKHKEIQRLNPKELNTQYPLTNYKLTSRNGVLSIDSTKALNNKVSFEQQQTDFNNEIDEFKSSQRIINNQILERLMNLERKNKILTNALNQQANVINQIVSVINGQ</sequence>
<gene>
    <name evidence="2" type="ORF">M9Y10_001797</name>
</gene>
<evidence type="ECO:0000313" key="3">
    <source>
        <dbReference type="Proteomes" id="UP001470230"/>
    </source>
</evidence>
<accession>A0ABR2L921</accession>
<keyword evidence="3" id="KW-1185">Reference proteome</keyword>
<dbReference type="EMBL" id="JAPFFF010000001">
    <property type="protein sequence ID" value="KAK8899481.1"/>
    <property type="molecule type" value="Genomic_DNA"/>
</dbReference>
<dbReference type="Proteomes" id="UP001470230">
    <property type="component" value="Unassembled WGS sequence"/>
</dbReference>
<feature type="coiled-coil region" evidence="1">
    <location>
        <begin position="105"/>
        <end position="132"/>
    </location>
</feature>